<feature type="region of interest" description="Disordered" evidence="7">
    <location>
        <begin position="134"/>
        <end position="183"/>
    </location>
</feature>
<sequence length="719" mass="78911">MLEVVALLDYPSRVMIANALGYMSIGCWLCAQLPQVIKNASLKSCEGLALPFLCSWLFGDITNLIGCLLTDQLPFQTYLAIYFCAIDLALVGQFIHYKPKQTRIPISNSANQTPRYVSYSTLISSPHQSLILPPSTAPPLSQSNSNQNGYRTRSSSTNLVVSSVPNTSRPSKPKRQYTNSHLYLPPDINVTSSSPSAGYDGTYQAIYEAALDVARAAERASQNRRSKSAKRRKLSLSRQISTTNVNSNGNGMNEDEYQNGPNENLIDSIHSDLSDRSSSTIGGVNRMTQSTGTLLGDNRGRSMTRTTTRSPMGQLSPLPNHDGLDGLPSTSSTLGLILGNQNDLQIKENKRNASRSLSLARGSGGRGGRRAAGVAFMSLGLLVGYGNLGGSSYGISRTSQSVGRVLLEPTNTISNPYIMSYQIPSPSDLPGSVSADKLEISNLQNIQNNHITKVIIPQQSDGNDSPHIPPPPHIPEDPPSFQRIVGRISAWACTNLYLASRLPQIWKNFQRKSVEGLSILLFAMAFLGNLTYVSSILLNPAGNGDPNEAGHYLLEALPYLLGSGGTLVFDLTIMIQSIIYGSSPPMPIPQNQIDRSSRRRGYFTSKRKLKHVEDGHHHTHNHNHNHNHIHSHTRSHSYSQTQSNYHNDNNNNNNNNERTPLLPPFNEQPNGLGIIGIESNRQKNKSSSKSRSRTRSPDKLQSQVRSLSRKRDLNDDNDQ</sequence>
<dbReference type="AlphaFoldDB" id="A0AAX4JZK6"/>
<dbReference type="Proteomes" id="UP001355207">
    <property type="component" value="Chromosome 6"/>
</dbReference>
<evidence type="ECO:0000256" key="1">
    <source>
        <dbReference type="ARBA" id="ARBA00004141"/>
    </source>
</evidence>
<dbReference type="EMBL" id="CP144103">
    <property type="protein sequence ID" value="WWC89953.1"/>
    <property type="molecule type" value="Genomic_DNA"/>
</dbReference>
<feature type="compositionally biased region" description="Basic and acidic residues" evidence="7">
    <location>
        <begin position="709"/>
        <end position="719"/>
    </location>
</feature>
<evidence type="ECO:0000256" key="7">
    <source>
        <dbReference type="SAM" id="MobiDB-lite"/>
    </source>
</evidence>
<evidence type="ECO:0000256" key="2">
    <source>
        <dbReference type="ARBA" id="ARBA00022692"/>
    </source>
</evidence>
<evidence type="ECO:0000256" key="4">
    <source>
        <dbReference type="ARBA" id="ARBA00023136"/>
    </source>
</evidence>
<evidence type="ECO:0000313" key="9">
    <source>
        <dbReference type="EMBL" id="WWC89953.1"/>
    </source>
</evidence>
<evidence type="ECO:0000256" key="6">
    <source>
        <dbReference type="ARBA" id="ARBA00050768"/>
    </source>
</evidence>
<dbReference type="SMART" id="SM00679">
    <property type="entry name" value="CTNS"/>
    <property type="match status" value="2"/>
</dbReference>
<dbReference type="GO" id="GO:0015174">
    <property type="term" value="F:basic amino acid transmembrane transporter activity"/>
    <property type="evidence" value="ECO:0007669"/>
    <property type="project" value="TreeGrafter"/>
</dbReference>
<comment type="catalytic activity">
    <reaction evidence="6">
        <text>L-histidine(out) + L-arginine(in) = L-histidine(in) + L-arginine(out)</text>
        <dbReference type="Rhea" id="RHEA:71063"/>
        <dbReference type="ChEBI" id="CHEBI:32682"/>
        <dbReference type="ChEBI" id="CHEBI:57595"/>
    </reaction>
</comment>
<dbReference type="Gene3D" id="1.20.1280.290">
    <property type="match status" value="2"/>
</dbReference>
<keyword evidence="4 8" id="KW-0472">Membrane</keyword>
<dbReference type="InterPro" id="IPR051415">
    <property type="entry name" value="LAAT-1"/>
</dbReference>
<feature type="compositionally biased region" description="Low complexity" evidence="7">
    <location>
        <begin position="647"/>
        <end position="656"/>
    </location>
</feature>
<dbReference type="Pfam" id="PF04193">
    <property type="entry name" value="PQ-loop"/>
    <property type="match status" value="2"/>
</dbReference>
<dbReference type="PANTHER" id="PTHR16201:SF34">
    <property type="entry name" value="LYSOSOMAL AMINO ACID TRANSPORTER 1"/>
    <property type="match status" value="1"/>
</dbReference>
<evidence type="ECO:0008006" key="11">
    <source>
        <dbReference type="Google" id="ProtNLM"/>
    </source>
</evidence>
<feature type="compositionally biased region" description="Polar residues" evidence="7">
    <location>
        <begin position="138"/>
        <end position="181"/>
    </location>
</feature>
<feature type="region of interest" description="Disordered" evidence="7">
    <location>
        <begin position="273"/>
        <end position="321"/>
    </location>
</feature>
<feature type="region of interest" description="Disordered" evidence="7">
    <location>
        <begin position="218"/>
        <end position="237"/>
    </location>
</feature>
<dbReference type="RefSeq" id="XP_066076716.1">
    <property type="nucleotide sequence ID" value="XM_066220619.1"/>
</dbReference>
<feature type="compositionally biased region" description="Basic residues" evidence="7">
    <location>
        <begin position="617"/>
        <end position="635"/>
    </location>
</feature>
<feature type="compositionally biased region" description="Low complexity" evidence="7">
    <location>
        <begin position="301"/>
        <end position="313"/>
    </location>
</feature>
<gene>
    <name evidence="9" type="ORF">L201_004882</name>
</gene>
<dbReference type="InterPro" id="IPR006603">
    <property type="entry name" value="PQ-loop_rpt"/>
</dbReference>
<feature type="region of interest" description="Disordered" evidence="7">
    <location>
        <begin position="457"/>
        <end position="479"/>
    </location>
</feature>
<evidence type="ECO:0000256" key="3">
    <source>
        <dbReference type="ARBA" id="ARBA00022989"/>
    </source>
</evidence>
<reference evidence="9 10" key="1">
    <citation type="submission" date="2024-01" db="EMBL/GenBank/DDBJ databases">
        <title>Comparative genomics of Cryptococcus and Kwoniella reveals pathogenesis evolution and contrasting modes of karyotype evolution via chromosome fusion or intercentromeric recombination.</title>
        <authorList>
            <person name="Coelho M.A."/>
            <person name="David-Palma M."/>
            <person name="Shea T."/>
            <person name="Bowers K."/>
            <person name="McGinley-Smith S."/>
            <person name="Mohammad A.W."/>
            <person name="Gnirke A."/>
            <person name="Yurkov A.M."/>
            <person name="Nowrousian M."/>
            <person name="Sun S."/>
            <person name="Cuomo C.A."/>
            <person name="Heitman J."/>
        </authorList>
    </citation>
    <scope>NUCLEOTIDE SEQUENCE [LARGE SCALE GENOMIC DNA]</scope>
    <source>
        <strain evidence="9 10">CBS 6074</strain>
    </source>
</reference>
<dbReference type="GeneID" id="91095552"/>
<keyword evidence="2 8" id="KW-0812">Transmembrane</keyword>
<dbReference type="GO" id="GO:0000329">
    <property type="term" value="C:fungal-type vacuole membrane"/>
    <property type="evidence" value="ECO:0007669"/>
    <property type="project" value="TreeGrafter"/>
</dbReference>
<feature type="compositionally biased region" description="Basic residues" evidence="7">
    <location>
        <begin position="682"/>
        <end position="694"/>
    </location>
</feature>
<evidence type="ECO:0000313" key="10">
    <source>
        <dbReference type="Proteomes" id="UP001355207"/>
    </source>
</evidence>
<keyword evidence="10" id="KW-1185">Reference proteome</keyword>
<dbReference type="PANTHER" id="PTHR16201">
    <property type="entry name" value="SEVEN TRANSMEMBRANE PROTEIN 1-RELATED"/>
    <property type="match status" value="1"/>
</dbReference>
<proteinExistence type="inferred from homology"/>
<feature type="region of interest" description="Disordered" evidence="7">
    <location>
        <begin position="611"/>
        <end position="719"/>
    </location>
</feature>
<dbReference type="GO" id="GO:0034488">
    <property type="term" value="P:basic amino acid transmembrane export from vacuole"/>
    <property type="evidence" value="ECO:0007669"/>
    <property type="project" value="TreeGrafter"/>
</dbReference>
<keyword evidence="3 8" id="KW-1133">Transmembrane helix</keyword>
<dbReference type="FunFam" id="1.20.1280.290:FF:000028">
    <property type="entry name" value="Vacuolar membrane protein, putative"/>
    <property type="match status" value="1"/>
</dbReference>
<feature type="transmembrane region" description="Helical" evidence="8">
    <location>
        <begin position="517"/>
        <end position="538"/>
    </location>
</feature>
<accession>A0AAX4JZK6</accession>
<organism evidence="9 10">
    <name type="scientific">Kwoniella dendrophila CBS 6074</name>
    <dbReference type="NCBI Taxonomy" id="1295534"/>
    <lineage>
        <taxon>Eukaryota</taxon>
        <taxon>Fungi</taxon>
        <taxon>Dikarya</taxon>
        <taxon>Basidiomycota</taxon>
        <taxon>Agaricomycotina</taxon>
        <taxon>Tremellomycetes</taxon>
        <taxon>Tremellales</taxon>
        <taxon>Cryptococcaceae</taxon>
        <taxon>Kwoniella</taxon>
    </lineage>
</organism>
<evidence type="ECO:0000256" key="8">
    <source>
        <dbReference type="SAM" id="Phobius"/>
    </source>
</evidence>
<comment type="similarity">
    <text evidence="5">Belongs to the laat-1 family.</text>
</comment>
<comment type="subcellular location">
    <subcellularLocation>
        <location evidence="1">Membrane</location>
        <topology evidence="1">Multi-pass membrane protein</topology>
    </subcellularLocation>
</comment>
<evidence type="ECO:0000256" key="5">
    <source>
        <dbReference type="ARBA" id="ARBA00038039"/>
    </source>
</evidence>
<protein>
    <recommendedName>
        <fullName evidence="11">Vacuolar membrane protein</fullName>
    </recommendedName>
</protein>
<feature type="transmembrane region" description="Helical" evidence="8">
    <location>
        <begin position="558"/>
        <end position="580"/>
    </location>
</feature>
<feature type="compositionally biased region" description="Basic residues" evidence="7">
    <location>
        <begin position="222"/>
        <end position="235"/>
    </location>
</feature>
<name>A0AAX4JZK6_9TREE</name>
<dbReference type="FunFam" id="1.20.1280.290:FF:000009">
    <property type="entry name" value="PQ loop repeat family protein"/>
    <property type="match status" value="1"/>
</dbReference>